<sequence>MDPLQFLVPLEWIDAIGDIIPIAILVVVLANMLTRFLSHRTHQKQAQDGDDEQIERFLPHVITNFALVFLVFAFMLYRPVSGAIMAIPIVGLFIADIFEFEARKVEVRNKMTVEWPKSSIAASSIVLIYALYYGLQFLFTPYLGSIFA</sequence>
<evidence type="ECO:0000313" key="4">
    <source>
        <dbReference type="Proteomes" id="UP001203207"/>
    </source>
</evidence>
<dbReference type="EMBL" id="JAKRVX010000001">
    <property type="protein sequence ID" value="MCL9815374.1"/>
    <property type="molecule type" value="Genomic_DNA"/>
</dbReference>
<proteinExistence type="predicted"/>
<keyword evidence="1" id="KW-1133">Transmembrane helix</keyword>
<evidence type="ECO:0000256" key="1">
    <source>
        <dbReference type="SAM" id="Phobius"/>
    </source>
</evidence>
<keyword evidence="4" id="KW-1185">Reference proteome</keyword>
<feature type="transmembrane region" description="Helical" evidence="1">
    <location>
        <begin position="120"/>
        <end position="139"/>
    </location>
</feature>
<evidence type="ECO:0000313" key="3">
    <source>
        <dbReference type="EMBL" id="MCL9815374.1"/>
    </source>
</evidence>
<dbReference type="Pfam" id="PF23995">
    <property type="entry name" value="DUF7313"/>
    <property type="match status" value="1"/>
</dbReference>
<accession>A0AAE3FVI0</accession>
<feature type="transmembrane region" description="Helical" evidence="1">
    <location>
        <begin position="83"/>
        <end position="100"/>
    </location>
</feature>
<feature type="transmembrane region" description="Helical" evidence="1">
    <location>
        <begin position="57"/>
        <end position="77"/>
    </location>
</feature>
<dbReference type="AlphaFoldDB" id="A0AAE3FVI0"/>
<dbReference type="RefSeq" id="WP_174653077.1">
    <property type="nucleotide sequence ID" value="NZ_JAKRVX010000001.1"/>
</dbReference>
<name>A0AAE3FVI0_9EURY</name>
<dbReference type="InterPro" id="IPR055737">
    <property type="entry name" value="DUF7313"/>
</dbReference>
<dbReference type="Proteomes" id="UP001203207">
    <property type="component" value="Unassembled WGS sequence"/>
</dbReference>
<comment type="caution">
    <text evidence="3">The sequence shown here is derived from an EMBL/GenBank/DDBJ whole genome shotgun (WGS) entry which is preliminary data.</text>
</comment>
<keyword evidence="1" id="KW-0812">Transmembrane</keyword>
<reference evidence="3" key="1">
    <citation type="journal article" date="2022" name="Syst. Appl. Microbiol.">
        <title>Natronocalculus amylovorans gen. nov., sp. nov., and Natranaeroarchaeum aerophilus sp. nov., dominant culturable amylolytic natronoarchaea from hypersaline soda lakes in southwestern Siberia.</title>
        <authorList>
            <person name="Sorokin D.Y."/>
            <person name="Elcheninov A.G."/>
            <person name="Khizhniak T.V."/>
            <person name="Koenen M."/>
            <person name="Bale N.J."/>
            <person name="Damste J.S.S."/>
            <person name="Kublanov I.V."/>
        </authorList>
    </citation>
    <scope>NUCLEOTIDE SEQUENCE</scope>
    <source>
        <strain evidence="3">AArc-St2</strain>
    </source>
</reference>
<reference evidence="3" key="2">
    <citation type="submission" date="2022-02" db="EMBL/GenBank/DDBJ databases">
        <authorList>
            <person name="Elcheninov A.G."/>
            <person name="Sorokin D.Y."/>
            <person name="Kublanov I.V."/>
        </authorList>
    </citation>
    <scope>NUCLEOTIDE SEQUENCE</scope>
    <source>
        <strain evidence="3">AArc-St2</strain>
    </source>
</reference>
<gene>
    <name evidence="3" type="ORF">AArcSt2_00290</name>
</gene>
<keyword evidence="1" id="KW-0472">Membrane</keyword>
<evidence type="ECO:0000259" key="2">
    <source>
        <dbReference type="Pfam" id="PF23995"/>
    </source>
</evidence>
<organism evidence="3 4">
    <name type="scientific">Natronocalculus amylovorans</name>
    <dbReference type="NCBI Taxonomy" id="2917812"/>
    <lineage>
        <taxon>Archaea</taxon>
        <taxon>Methanobacteriati</taxon>
        <taxon>Methanobacteriota</taxon>
        <taxon>Stenosarchaea group</taxon>
        <taxon>Halobacteria</taxon>
        <taxon>Halobacteriales</taxon>
        <taxon>Haloferacaceae</taxon>
        <taxon>Natronocalculus</taxon>
    </lineage>
</organism>
<feature type="domain" description="DUF7313" evidence="2">
    <location>
        <begin position="2"/>
        <end position="146"/>
    </location>
</feature>
<protein>
    <recommendedName>
        <fullName evidence="2">DUF7313 domain-containing protein</fullName>
    </recommendedName>
</protein>
<feature type="transmembrane region" description="Helical" evidence="1">
    <location>
        <begin position="12"/>
        <end position="37"/>
    </location>
</feature>